<evidence type="ECO:0000313" key="5">
    <source>
        <dbReference type="Proteomes" id="UP000703661"/>
    </source>
</evidence>
<dbReference type="OrthoDB" id="202840at2759"/>
<dbReference type="InterPro" id="IPR036249">
    <property type="entry name" value="Thioredoxin-like_sf"/>
</dbReference>
<dbReference type="Gene3D" id="3.40.30.10">
    <property type="entry name" value="Glutaredoxin"/>
    <property type="match status" value="1"/>
</dbReference>
<dbReference type="FunFam" id="1.20.1050.10:FF:000010">
    <property type="entry name" value="Maleylacetoacetate isomerase isoform 1"/>
    <property type="match status" value="1"/>
</dbReference>
<feature type="domain" description="GST C-terminal" evidence="3">
    <location>
        <begin position="92"/>
        <end position="211"/>
    </location>
</feature>
<name>A0A9P6MSL6_9FUNG</name>
<keyword evidence="5" id="KW-1185">Reference proteome</keyword>
<dbReference type="Gene3D" id="1.20.1050.10">
    <property type="match status" value="1"/>
</dbReference>
<dbReference type="InterPro" id="IPR004046">
    <property type="entry name" value="GST_C"/>
</dbReference>
<dbReference type="EMBL" id="JAAAID010001133">
    <property type="protein sequence ID" value="KAG0011514.1"/>
    <property type="molecule type" value="Genomic_DNA"/>
</dbReference>
<dbReference type="GO" id="GO:0006749">
    <property type="term" value="P:glutathione metabolic process"/>
    <property type="evidence" value="ECO:0007669"/>
    <property type="project" value="TreeGrafter"/>
</dbReference>
<proteinExistence type="inferred from homology"/>
<comment type="caution">
    <text evidence="4">The sequence shown here is derived from an EMBL/GenBank/DDBJ whole genome shotgun (WGS) entry which is preliminary data.</text>
</comment>
<dbReference type="PROSITE" id="PS50404">
    <property type="entry name" value="GST_NTER"/>
    <property type="match status" value="1"/>
</dbReference>
<comment type="similarity">
    <text evidence="1">Belongs to the GST superfamily. Zeta family.</text>
</comment>
<dbReference type="PANTHER" id="PTHR42673:SF4">
    <property type="entry name" value="MALEYLACETOACETATE ISOMERASE"/>
    <property type="match status" value="1"/>
</dbReference>
<evidence type="ECO:0000259" key="2">
    <source>
        <dbReference type="PROSITE" id="PS50404"/>
    </source>
</evidence>
<dbReference type="InterPro" id="IPR005955">
    <property type="entry name" value="GST_Zeta"/>
</dbReference>
<dbReference type="Proteomes" id="UP000703661">
    <property type="component" value="Unassembled WGS sequence"/>
</dbReference>
<dbReference type="InterPro" id="IPR040079">
    <property type="entry name" value="Glutathione_S-Trfase"/>
</dbReference>
<dbReference type="GO" id="GO:0005739">
    <property type="term" value="C:mitochondrion"/>
    <property type="evidence" value="ECO:0007669"/>
    <property type="project" value="TreeGrafter"/>
</dbReference>
<accession>A0A9P6MSL6</accession>
<dbReference type="SUPFAM" id="SSF52833">
    <property type="entry name" value="Thioredoxin-like"/>
    <property type="match status" value="1"/>
</dbReference>
<reference evidence="4" key="1">
    <citation type="journal article" date="2020" name="Fungal Divers.">
        <title>Resolving the Mortierellaceae phylogeny through synthesis of multi-gene phylogenetics and phylogenomics.</title>
        <authorList>
            <person name="Vandepol N."/>
            <person name="Liber J."/>
            <person name="Desiro A."/>
            <person name="Na H."/>
            <person name="Kennedy M."/>
            <person name="Barry K."/>
            <person name="Grigoriev I.V."/>
            <person name="Miller A.N."/>
            <person name="O'Donnell K."/>
            <person name="Stajich J.E."/>
            <person name="Bonito G."/>
        </authorList>
    </citation>
    <scope>NUCLEOTIDE SEQUENCE</scope>
    <source>
        <strain evidence="4">NRRL 2769</strain>
    </source>
</reference>
<evidence type="ECO:0000259" key="3">
    <source>
        <dbReference type="PROSITE" id="PS50405"/>
    </source>
</evidence>
<dbReference type="PROSITE" id="PS50405">
    <property type="entry name" value="GST_CTER"/>
    <property type="match status" value="1"/>
</dbReference>
<organism evidence="4 5">
    <name type="scientific">Entomortierella chlamydospora</name>
    <dbReference type="NCBI Taxonomy" id="101097"/>
    <lineage>
        <taxon>Eukaryota</taxon>
        <taxon>Fungi</taxon>
        <taxon>Fungi incertae sedis</taxon>
        <taxon>Mucoromycota</taxon>
        <taxon>Mortierellomycotina</taxon>
        <taxon>Mortierellomycetes</taxon>
        <taxon>Mortierellales</taxon>
        <taxon>Mortierellaceae</taxon>
        <taxon>Entomortierella</taxon>
    </lineage>
</organism>
<evidence type="ECO:0000256" key="1">
    <source>
        <dbReference type="ARBA" id="ARBA00010007"/>
    </source>
</evidence>
<dbReference type="GO" id="GO:0016034">
    <property type="term" value="F:maleylacetoacetate isomerase activity"/>
    <property type="evidence" value="ECO:0007669"/>
    <property type="project" value="TreeGrafter"/>
</dbReference>
<dbReference type="InterPro" id="IPR034330">
    <property type="entry name" value="GST_Zeta_C"/>
</dbReference>
<dbReference type="GO" id="GO:0004364">
    <property type="term" value="F:glutathione transferase activity"/>
    <property type="evidence" value="ECO:0007669"/>
    <property type="project" value="TreeGrafter"/>
</dbReference>
<dbReference type="CDD" id="cd03042">
    <property type="entry name" value="GST_N_Zeta"/>
    <property type="match status" value="1"/>
</dbReference>
<dbReference type="InterPro" id="IPR004045">
    <property type="entry name" value="Glutathione_S-Trfase_N"/>
</dbReference>
<sequence length="214" mass="24443">MATSNLPVLYSFFRSSCSWRVRLALSFKKIAYETRPVNLLLNENKTEEYKAIQPFGAVPAFIDTNGKVFIESVAIMEYLDETRPEFPLLPKDSVDRATVRALVQAIAMDIQPVCSIRILRYTSRGETDWSNHFISLGFEAYEKMLEKTAGKYSFGDTITMADLVLAPQYYNGIRAGVDMTLYPIIYRIHSTLEQLEEFKATHPSMQPDCPLEPY</sequence>
<dbReference type="SFLD" id="SFLDG00358">
    <property type="entry name" value="Main_(cytGST)"/>
    <property type="match status" value="1"/>
</dbReference>
<dbReference type="CDD" id="cd03191">
    <property type="entry name" value="GST_C_Zeta"/>
    <property type="match status" value="1"/>
</dbReference>
<dbReference type="PANTHER" id="PTHR42673">
    <property type="entry name" value="MALEYLACETOACETATE ISOMERASE"/>
    <property type="match status" value="1"/>
</dbReference>
<dbReference type="InterPro" id="IPR036282">
    <property type="entry name" value="Glutathione-S-Trfase_C_sf"/>
</dbReference>
<dbReference type="Pfam" id="PF14497">
    <property type="entry name" value="GST_C_3"/>
    <property type="match status" value="1"/>
</dbReference>
<dbReference type="NCBIfam" id="TIGR01262">
    <property type="entry name" value="maiA"/>
    <property type="match status" value="1"/>
</dbReference>
<dbReference type="Pfam" id="PF02798">
    <property type="entry name" value="GST_N"/>
    <property type="match status" value="1"/>
</dbReference>
<dbReference type="AlphaFoldDB" id="A0A9P6MSL6"/>
<dbReference type="GO" id="GO:0006559">
    <property type="term" value="P:L-phenylalanine catabolic process"/>
    <property type="evidence" value="ECO:0007669"/>
    <property type="project" value="TreeGrafter"/>
</dbReference>
<evidence type="ECO:0000313" key="4">
    <source>
        <dbReference type="EMBL" id="KAG0011514.1"/>
    </source>
</evidence>
<dbReference type="InterPro" id="IPR034333">
    <property type="entry name" value="GST_Zeta_N"/>
</dbReference>
<dbReference type="SFLD" id="SFLDS00019">
    <property type="entry name" value="Glutathione_Transferase_(cytos"/>
    <property type="match status" value="1"/>
</dbReference>
<dbReference type="InterPro" id="IPR010987">
    <property type="entry name" value="Glutathione-S-Trfase_C-like"/>
</dbReference>
<feature type="domain" description="GST N-terminal" evidence="2">
    <location>
        <begin position="5"/>
        <end position="87"/>
    </location>
</feature>
<protein>
    <submittedName>
        <fullName evidence="4">Glutathione S-transferase zeta-1</fullName>
    </submittedName>
</protein>
<dbReference type="SUPFAM" id="SSF47616">
    <property type="entry name" value="GST C-terminal domain-like"/>
    <property type="match status" value="1"/>
</dbReference>
<gene>
    <name evidence="4" type="primary">GSTZ1_1</name>
    <name evidence="4" type="ORF">BGZ80_000631</name>
</gene>